<dbReference type="InterPro" id="IPR011006">
    <property type="entry name" value="CheY-like_superfamily"/>
</dbReference>
<dbReference type="InterPro" id="IPR039420">
    <property type="entry name" value="WalR-like"/>
</dbReference>
<dbReference type="InterPro" id="IPR001789">
    <property type="entry name" value="Sig_transdc_resp-reg_receiver"/>
</dbReference>
<organism evidence="8 9">
    <name type="scientific">Ferrovibrio terrae</name>
    <dbReference type="NCBI Taxonomy" id="2594003"/>
    <lineage>
        <taxon>Bacteria</taxon>
        <taxon>Pseudomonadati</taxon>
        <taxon>Pseudomonadota</taxon>
        <taxon>Alphaproteobacteria</taxon>
        <taxon>Rhodospirillales</taxon>
        <taxon>Rhodospirillaceae</taxon>
        <taxon>Ferrovibrio</taxon>
    </lineage>
</organism>
<keyword evidence="4" id="KW-0597">Phosphoprotein</keyword>
<dbReference type="Pfam" id="PF00196">
    <property type="entry name" value="GerE"/>
    <property type="match status" value="1"/>
</dbReference>
<proteinExistence type="predicted"/>
<dbReference type="Pfam" id="PF00072">
    <property type="entry name" value="Response_reg"/>
    <property type="match status" value="1"/>
</dbReference>
<dbReference type="CDD" id="cd06170">
    <property type="entry name" value="LuxR_C_like"/>
    <property type="match status" value="1"/>
</dbReference>
<dbReference type="AlphaFoldDB" id="A0A516H5J1"/>
<evidence type="ECO:0000256" key="3">
    <source>
        <dbReference type="ARBA" id="ARBA00023163"/>
    </source>
</evidence>
<keyword evidence="9" id="KW-1185">Reference proteome</keyword>
<keyword evidence="3" id="KW-0804">Transcription</keyword>
<dbReference type="SUPFAM" id="SSF46894">
    <property type="entry name" value="C-terminal effector domain of the bipartite response regulators"/>
    <property type="match status" value="1"/>
</dbReference>
<evidence type="ECO:0000313" key="8">
    <source>
        <dbReference type="EMBL" id="QDO99028.1"/>
    </source>
</evidence>
<feature type="region of interest" description="Disordered" evidence="5">
    <location>
        <begin position="32"/>
        <end position="53"/>
    </location>
</feature>
<accession>A0A516H5J1</accession>
<evidence type="ECO:0000259" key="7">
    <source>
        <dbReference type="PROSITE" id="PS50110"/>
    </source>
</evidence>
<dbReference type="InterPro" id="IPR000792">
    <property type="entry name" value="Tscrpt_reg_LuxR_C"/>
</dbReference>
<evidence type="ECO:0000313" key="9">
    <source>
        <dbReference type="Proteomes" id="UP000317496"/>
    </source>
</evidence>
<dbReference type="EMBL" id="CP041636">
    <property type="protein sequence ID" value="QDO99028.1"/>
    <property type="molecule type" value="Genomic_DNA"/>
</dbReference>
<evidence type="ECO:0000256" key="4">
    <source>
        <dbReference type="PROSITE-ProRule" id="PRU00169"/>
    </source>
</evidence>
<feature type="domain" description="HTH luxR-type" evidence="6">
    <location>
        <begin position="239"/>
        <end position="304"/>
    </location>
</feature>
<evidence type="ECO:0000259" key="6">
    <source>
        <dbReference type="PROSITE" id="PS50043"/>
    </source>
</evidence>
<dbReference type="GO" id="GO:0006355">
    <property type="term" value="P:regulation of DNA-templated transcription"/>
    <property type="evidence" value="ECO:0007669"/>
    <property type="project" value="InterPro"/>
</dbReference>
<evidence type="ECO:0000256" key="1">
    <source>
        <dbReference type="ARBA" id="ARBA00023015"/>
    </source>
</evidence>
<dbReference type="InterPro" id="IPR036388">
    <property type="entry name" value="WH-like_DNA-bd_sf"/>
</dbReference>
<feature type="modified residue" description="4-aspartylphosphate" evidence="4">
    <location>
        <position position="112"/>
    </location>
</feature>
<dbReference type="Gene3D" id="3.40.50.2300">
    <property type="match status" value="1"/>
</dbReference>
<dbReference type="OrthoDB" id="7326651at2"/>
<dbReference type="GO" id="GO:0000160">
    <property type="term" value="P:phosphorelay signal transduction system"/>
    <property type="evidence" value="ECO:0007669"/>
    <property type="project" value="InterPro"/>
</dbReference>
<dbReference type="PANTHER" id="PTHR43214:SF41">
    <property type="entry name" value="NITRATE_NITRITE RESPONSE REGULATOR PROTEIN NARP"/>
    <property type="match status" value="1"/>
</dbReference>
<dbReference type="Gene3D" id="1.10.10.10">
    <property type="entry name" value="Winged helix-like DNA-binding domain superfamily/Winged helix DNA-binding domain"/>
    <property type="match status" value="1"/>
</dbReference>
<dbReference type="PROSITE" id="PS50043">
    <property type="entry name" value="HTH_LUXR_2"/>
    <property type="match status" value="1"/>
</dbReference>
<evidence type="ECO:0000256" key="2">
    <source>
        <dbReference type="ARBA" id="ARBA00023125"/>
    </source>
</evidence>
<feature type="domain" description="Response regulatory" evidence="7">
    <location>
        <begin position="57"/>
        <end position="181"/>
    </location>
</feature>
<evidence type="ECO:0000256" key="5">
    <source>
        <dbReference type="SAM" id="MobiDB-lite"/>
    </source>
</evidence>
<dbReference type="SMART" id="SM00421">
    <property type="entry name" value="HTH_LUXR"/>
    <property type="match status" value="1"/>
</dbReference>
<name>A0A516H5J1_9PROT</name>
<dbReference type="SUPFAM" id="SSF52172">
    <property type="entry name" value="CheY-like"/>
    <property type="match status" value="1"/>
</dbReference>
<sequence>MKPGRRLDQPAFLLVADRLHCSRNGRHHLADPSINFLDDTRPPGPPGGGASDKRNWKVLIVDDEPDVHSLTKLLLRNFNYRKRGLNFLSAYSATEARDVMRDNTDIALVLLDVVMETEHAGLALVDFIRTDLNNKSTQIVIRTGQPGQAPPLTVVSNHGINDYKEKTELTQQTMILTVVKALRLYEEFLPSYIAAAKFANLAERAKAGADDRELLRSLRHELEGSDDGAARPAAVAEPADPRLAALTDREREVLKWVSQGDSNKAIAIRLGVQEVTVKAHLRQIFTKMQVFNRTQAASLALRLLERDVETPIR</sequence>
<keyword evidence="1" id="KW-0805">Transcription regulation</keyword>
<keyword evidence="2" id="KW-0238">DNA-binding</keyword>
<dbReference type="PANTHER" id="PTHR43214">
    <property type="entry name" value="TWO-COMPONENT RESPONSE REGULATOR"/>
    <property type="match status" value="1"/>
</dbReference>
<dbReference type="PRINTS" id="PR00038">
    <property type="entry name" value="HTHLUXR"/>
</dbReference>
<dbReference type="PROSITE" id="PS50110">
    <property type="entry name" value="RESPONSE_REGULATORY"/>
    <property type="match status" value="1"/>
</dbReference>
<gene>
    <name evidence="8" type="ORF">FNB15_17905</name>
</gene>
<dbReference type="GO" id="GO:0003677">
    <property type="term" value="F:DNA binding"/>
    <property type="evidence" value="ECO:0007669"/>
    <property type="project" value="UniProtKB-KW"/>
</dbReference>
<protein>
    <submittedName>
        <fullName evidence="8">Response regulator transcription factor</fullName>
    </submittedName>
</protein>
<dbReference type="InterPro" id="IPR016032">
    <property type="entry name" value="Sig_transdc_resp-reg_C-effctor"/>
</dbReference>
<dbReference type="KEGG" id="fer:FNB15_17905"/>
<reference evidence="8 9" key="1">
    <citation type="submission" date="2019-07" db="EMBL/GenBank/DDBJ databases">
        <title>Genome sequencing for Ferrovibrio sp. K5.</title>
        <authorList>
            <person name="Park S.-J."/>
        </authorList>
    </citation>
    <scope>NUCLEOTIDE SEQUENCE [LARGE SCALE GENOMIC DNA]</scope>
    <source>
        <strain evidence="8 9">K5</strain>
    </source>
</reference>
<dbReference type="Proteomes" id="UP000317496">
    <property type="component" value="Chromosome"/>
</dbReference>